<dbReference type="PANTHER" id="PTHR38686">
    <property type="entry name" value="APOLIPOPROTEIN N-ACYLTRANSFERASE"/>
    <property type="match status" value="1"/>
</dbReference>
<dbReference type="InterPro" id="IPR004563">
    <property type="entry name" value="Apolipo_AcylTrfase"/>
</dbReference>
<evidence type="ECO:0000256" key="4">
    <source>
        <dbReference type="ARBA" id="ARBA00022679"/>
    </source>
</evidence>
<dbReference type="EMBL" id="FOFG01000022">
    <property type="protein sequence ID" value="SER50806.1"/>
    <property type="molecule type" value="Genomic_DNA"/>
</dbReference>
<dbReference type="NCBIfam" id="TIGR00546">
    <property type="entry name" value="lnt"/>
    <property type="match status" value="1"/>
</dbReference>
<feature type="transmembrane region" description="Helical" evidence="9">
    <location>
        <begin position="203"/>
        <end position="226"/>
    </location>
</feature>
<dbReference type="PANTHER" id="PTHR38686:SF1">
    <property type="entry name" value="APOLIPOPROTEIN N-ACYLTRANSFERASE"/>
    <property type="match status" value="1"/>
</dbReference>
<evidence type="ECO:0000256" key="9">
    <source>
        <dbReference type="HAMAP-Rule" id="MF_01148"/>
    </source>
</evidence>
<evidence type="ECO:0000313" key="12">
    <source>
        <dbReference type="Proteomes" id="UP000199647"/>
    </source>
</evidence>
<feature type="transmembrane region" description="Helical" evidence="9">
    <location>
        <begin position="160"/>
        <end position="183"/>
    </location>
</feature>
<comment type="subcellular location">
    <subcellularLocation>
        <location evidence="1 9">Cell membrane</location>
        <topology evidence="1 9">Multi-pass membrane protein</topology>
    </subcellularLocation>
</comment>
<dbReference type="Gene3D" id="3.60.110.10">
    <property type="entry name" value="Carbon-nitrogen hydrolase"/>
    <property type="match status" value="1"/>
</dbReference>
<dbReference type="GO" id="GO:0042158">
    <property type="term" value="P:lipoprotein biosynthetic process"/>
    <property type="evidence" value="ECO:0007669"/>
    <property type="project" value="UniProtKB-UniRule"/>
</dbReference>
<dbReference type="STRING" id="1855383.SAMN05216548_12217"/>
<keyword evidence="7 9" id="KW-0472">Membrane</keyword>
<comment type="pathway">
    <text evidence="9">Protein modification; lipoprotein biosynthesis (N-acyl transfer).</text>
</comment>
<feature type="domain" description="CN hydrolase" evidence="10">
    <location>
        <begin position="265"/>
        <end position="516"/>
    </location>
</feature>
<evidence type="ECO:0000256" key="1">
    <source>
        <dbReference type="ARBA" id="ARBA00004651"/>
    </source>
</evidence>
<feature type="transmembrane region" description="Helical" evidence="9">
    <location>
        <begin position="233"/>
        <end position="252"/>
    </location>
</feature>
<dbReference type="InterPro" id="IPR045378">
    <property type="entry name" value="LNT_N"/>
</dbReference>
<evidence type="ECO:0000256" key="3">
    <source>
        <dbReference type="ARBA" id="ARBA00022475"/>
    </source>
</evidence>
<feature type="transmembrane region" description="Helical" evidence="9">
    <location>
        <begin position="524"/>
        <end position="543"/>
    </location>
</feature>
<feature type="transmembrane region" description="Helical" evidence="9">
    <location>
        <begin position="59"/>
        <end position="79"/>
    </location>
</feature>
<reference evidence="11 12" key="1">
    <citation type="submission" date="2016-10" db="EMBL/GenBank/DDBJ databases">
        <authorList>
            <person name="de Groot N.N."/>
        </authorList>
    </citation>
    <scope>NUCLEOTIDE SEQUENCE [LARGE SCALE GENOMIC DNA]</scope>
    <source>
        <strain evidence="11 12">A52C2</strain>
    </source>
</reference>
<keyword evidence="8 9" id="KW-0012">Acyltransferase</keyword>
<dbReference type="Pfam" id="PF20154">
    <property type="entry name" value="LNT_N"/>
    <property type="match status" value="1"/>
</dbReference>
<comment type="similarity">
    <text evidence="2 9">Belongs to the CN hydrolase family. Apolipoprotein N-acyltransferase subfamily.</text>
</comment>
<dbReference type="HAMAP" id="MF_01148">
    <property type="entry name" value="Lnt"/>
    <property type="match status" value="1"/>
</dbReference>
<dbReference type="CDD" id="cd07571">
    <property type="entry name" value="ALP_N-acyl_transferase"/>
    <property type="match status" value="1"/>
</dbReference>
<dbReference type="UniPathway" id="UPA00666"/>
<dbReference type="GO" id="GO:0005886">
    <property type="term" value="C:plasma membrane"/>
    <property type="evidence" value="ECO:0007669"/>
    <property type="project" value="UniProtKB-SubCell"/>
</dbReference>
<dbReference type="InterPro" id="IPR036526">
    <property type="entry name" value="C-N_Hydrolase_sf"/>
</dbReference>
<dbReference type="Pfam" id="PF00795">
    <property type="entry name" value="CN_hydrolase"/>
    <property type="match status" value="1"/>
</dbReference>
<accession>A0A1H9PR42</accession>
<dbReference type="EC" id="2.3.1.269" evidence="9"/>
<proteinExistence type="inferred from homology"/>
<evidence type="ECO:0000256" key="5">
    <source>
        <dbReference type="ARBA" id="ARBA00022692"/>
    </source>
</evidence>
<feature type="transmembrane region" description="Helical" evidence="9">
    <location>
        <begin position="29"/>
        <end position="53"/>
    </location>
</feature>
<protein>
    <recommendedName>
        <fullName evidence="9">Apolipoprotein N-acyltransferase</fullName>
        <shortName evidence="9">ALP N-acyltransferase</shortName>
        <ecNumber evidence="9">2.3.1.269</ecNumber>
    </recommendedName>
</protein>
<feature type="transmembrane region" description="Helical" evidence="9">
    <location>
        <begin position="91"/>
        <end position="113"/>
    </location>
</feature>
<evidence type="ECO:0000259" key="10">
    <source>
        <dbReference type="PROSITE" id="PS50263"/>
    </source>
</evidence>
<keyword evidence="6 9" id="KW-1133">Transmembrane helix</keyword>
<dbReference type="AlphaFoldDB" id="A0A1H9PR42"/>
<feature type="transmembrane region" description="Helical" evidence="9">
    <location>
        <begin position="125"/>
        <end position="148"/>
    </location>
</feature>
<dbReference type="PROSITE" id="PS50263">
    <property type="entry name" value="CN_HYDROLASE"/>
    <property type="match status" value="1"/>
</dbReference>
<keyword evidence="4 9" id="KW-0808">Transferase</keyword>
<evidence type="ECO:0000313" key="11">
    <source>
        <dbReference type="EMBL" id="SER50806.1"/>
    </source>
</evidence>
<evidence type="ECO:0000256" key="7">
    <source>
        <dbReference type="ARBA" id="ARBA00023136"/>
    </source>
</evidence>
<name>A0A1H9PR42_9HYPH</name>
<comment type="catalytic activity">
    <reaction evidence="9">
        <text>N-terminal S-1,2-diacyl-sn-glyceryl-L-cysteinyl-[lipoprotein] + a glycerophospholipid = N-acyl-S-1,2-diacyl-sn-glyceryl-L-cysteinyl-[lipoprotein] + a 2-acyl-sn-glycero-3-phospholipid + H(+)</text>
        <dbReference type="Rhea" id="RHEA:48228"/>
        <dbReference type="Rhea" id="RHEA-COMP:14681"/>
        <dbReference type="Rhea" id="RHEA-COMP:14684"/>
        <dbReference type="ChEBI" id="CHEBI:15378"/>
        <dbReference type="ChEBI" id="CHEBI:136912"/>
        <dbReference type="ChEBI" id="CHEBI:140656"/>
        <dbReference type="ChEBI" id="CHEBI:140657"/>
        <dbReference type="ChEBI" id="CHEBI:140660"/>
        <dbReference type="EC" id="2.3.1.269"/>
    </reaction>
</comment>
<evidence type="ECO:0000256" key="8">
    <source>
        <dbReference type="ARBA" id="ARBA00023315"/>
    </source>
</evidence>
<dbReference type="InterPro" id="IPR003010">
    <property type="entry name" value="C-N_Hydrolase"/>
</dbReference>
<keyword evidence="12" id="KW-1185">Reference proteome</keyword>
<dbReference type="Proteomes" id="UP000199647">
    <property type="component" value="Unassembled WGS sequence"/>
</dbReference>
<keyword evidence="3 9" id="KW-1003">Cell membrane</keyword>
<keyword evidence="11" id="KW-0449">Lipoprotein</keyword>
<keyword evidence="5 9" id="KW-0812">Transmembrane</keyword>
<organism evidence="11 12">
    <name type="scientific">Faunimonas pinastri</name>
    <dbReference type="NCBI Taxonomy" id="1855383"/>
    <lineage>
        <taxon>Bacteria</taxon>
        <taxon>Pseudomonadati</taxon>
        <taxon>Pseudomonadota</taxon>
        <taxon>Alphaproteobacteria</taxon>
        <taxon>Hyphomicrobiales</taxon>
        <taxon>Afifellaceae</taxon>
        <taxon>Faunimonas</taxon>
    </lineage>
</organism>
<evidence type="ECO:0000256" key="6">
    <source>
        <dbReference type="ARBA" id="ARBA00022989"/>
    </source>
</evidence>
<sequence length="551" mass="59169">MAKGLCMSFRPSGGLVLGRSGSTLLDRMAYALILTWGWRRWLVAFLAGAASALSQPPYFAFPVLWITFPVLVWLIDGAVASRRGGRVRRFLPAFAVGWSFGFGYFLAGLWWIGAAFLVDAGAFGWLMPLAVLALPAGLALFWGLGAAIAQAFWREGWRRVFALALGLGIAEWLRGTVLTGFPWNEIGYALTAGDVMMQSAGLFGLYGLNVLALVIFASPAALAPIFPGQRRPVALPFLGLVAIITLAGYGFVRLSDAREAFVPGVKMRIVQPAFDPASAWGPEDKDKVLDTFARLSTQGSPLTPGTVLVWPESSFPFALTEDPDALSRLADLMPPGVSLVTGAARVETLPDGSRKVYNSVYVIDDNGTIQGGYDKVHLVPFGEYLPFQGFFDRIGFTAVNQLPGGFSPGTLRHALSLPGAPSFAPLVCYEVIFPGAVVPRGERPGFIINVTNDSWFGRTSGPYQHFHFARVRSVEEGLPMVRAADTGISAVVDGYGRVIEQSPLGGDATVDSQLPIAAPKPPDVLARGFILPIMLCLCLALVLTRGTRSTR</sequence>
<gene>
    <name evidence="9" type="primary">lnt</name>
    <name evidence="11" type="ORF">SAMN05216548_12217</name>
</gene>
<comment type="function">
    <text evidence="9">Catalyzes the phospholipid dependent N-acylation of the N-terminal cysteine of apolipoprotein, the last step in lipoprotein maturation.</text>
</comment>
<dbReference type="SUPFAM" id="SSF56317">
    <property type="entry name" value="Carbon-nitrogen hydrolase"/>
    <property type="match status" value="1"/>
</dbReference>
<evidence type="ECO:0000256" key="2">
    <source>
        <dbReference type="ARBA" id="ARBA00010065"/>
    </source>
</evidence>
<dbReference type="GO" id="GO:0016410">
    <property type="term" value="F:N-acyltransferase activity"/>
    <property type="evidence" value="ECO:0007669"/>
    <property type="project" value="UniProtKB-UniRule"/>
</dbReference>